<dbReference type="AlphaFoldDB" id="A0A5K7ZBP6"/>
<evidence type="ECO:0000313" key="2">
    <source>
        <dbReference type="EMBL" id="BBO78175.1"/>
    </source>
</evidence>
<dbReference type="InterPro" id="IPR051319">
    <property type="entry name" value="Oligoribo/pAp-PDE_c-di-AMP_PDE"/>
</dbReference>
<evidence type="ECO:0000259" key="1">
    <source>
        <dbReference type="Pfam" id="PF01368"/>
    </source>
</evidence>
<gene>
    <name evidence="2" type="ORF">DSCW_55920</name>
</gene>
<dbReference type="Gene3D" id="3.90.1640.10">
    <property type="entry name" value="inorganic pyrophosphatase (n-terminal core)"/>
    <property type="match status" value="1"/>
</dbReference>
<accession>A0A5K7ZBP6</accession>
<keyword evidence="3" id="KW-1185">Reference proteome</keyword>
<dbReference type="OrthoDB" id="5490569at2"/>
<dbReference type="Pfam" id="PF01368">
    <property type="entry name" value="DHH"/>
    <property type="match status" value="1"/>
</dbReference>
<name>A0A5K7ZBP6_9BACT</name>
<dbReference type="SUPFAM" id="SSF64182">
    <property type="entry name" value="DHH phosphoesterases"/>
    <property type="match status" value="1"/>
</dbReference>
<dbReference type="RefSeq" id="WP_155306837.1">
    <property type="nucleotide sequence ID" value="NZ_AP021875.1"/>
</dbReference>
<reference evidence="2 3" key="1">
    <citation type="submission" date="2019-11" db="EMBL/GenBank/DDBJ databases">
        <title>Comparative genomics of hydrocarbon-degrading Desulfosarcina strains.</title>
        <authorList>
            <person name="Watanabe M."/>
            <person name="Kojima H."/>
            <person name="Fukui M."/>
        </authorList>
    </citation>
    <scope>NUCLEOTIDE SEQUENCE [LARGE SCALE GENOMIC DNA]</scope>
    <source>
        <strain evidence="2 3">PP31</strain>
    </source>
</reference>
<dbReference type="PANTHER" id="PTHR47618:SF1">
    <property type="entry name" value="BIFUNCTIONAL OLIGORIBONUCLEASE AND PAP PHOSPHATASE NRNA"/>
    <property type="match status" value="1"/>
</dbReference>
<dbReference type="EMBL" id="AP021875">
    <property type="protein sequence ID" value="BBO78175.1"/>
    <property type="molecule type" value="Genomic_DNA"/>
</dbReference>
<dbReference type="KEGG" id="dwd:DSCW_55920"/>
<feature type="domain" description="DDH" evidence="1">
    <location>
        <begin position="33"/>
        <end position="166"/>
    </location>
</feature>
<dbReference type="PANTHER" id="PTHR47618">
    <property type="entry name" value="BIFUNCTIONAL OLIGORIBONUCLEASE AND PAP PHOSPHATASE NRNA"/>
    <property type="match status" value="1"/>
</dbReference>
<dbReference type="InterPro" id="IPR001667">
    <property type="entry name" value="DDH_dom"/>
</dbReference>
<dbReference type="Proteomes" id="UP000427769">
    <property type="component" value="Chromosome"/>
</dbReference>
<evidence type="ECO:0000313" key="3">
    <source>
        <dbReference type="Proteomes" id="UP000427769"/>
    </source>
</evidence>
<sequence length="335" mass="37838">MHAPFGKTVSTLKKVRKLQTAAGPGDSMAILVNADPDALACSLALKRLFWRKVQPIHIFRTNRIDRADNLAFVRLLAIHSRHIQRFKRSAYRKLALVDSQPAHHKRFAAIDFDIIIDHHPRTEGLDARFIDIREEYGAAATLLTEYLRAARIKPSSRIATALFYAIKTDTDNFIRPTVARDMIAFRYLYDYADLNIVKKIESSEITRKTLSRFQKALQRLRFVNQIATVHMGQVNNPDTLVQIADFFFKMAEASGSVASGISGSRLIVVIRNAELRHNAGKMARDLFGDVGSAGGHKDSARAEIPLNRLDCGSDRDSDCRQFVFDRIKTVSWEGR</sequence>
<dbReference type="InterPro" id="IPR038763">
    <property type="entry name" value="DHH_sf"/>
</dbReference>
<protein>
    <submittedName>
        <fullName evidence="2">DHH family phosphoesterase</fullName>
    </submittedName>
</protein>
<organism evidence="2 3">
    <name type="scientific">Desulfosarcina widdelii</name>
    <dbReference type="NCBI Taxonomy" id="947919"/>
    <lineage>
        <taxon>Bacteria</taxon>
        <taxon>Pseudomonadati</taxon>
        <taxon>Thermodesulfobacteriota</taxon>
        <taxon>Desulfobacteria</taxon>
        <taxon>Desulfobacterales</taxon>
        <taxon>Desulfosarcinaceae</taxon>
        <taxon>Desulfosarcina</taxon>
    </lineage>
</organism>
<proteinExistence type="predicted"/>